<gene>
    <name evidence="2" type="ORF">DSPE1174_LOCUS25024</name>
</gene>
<reference evidence="2" key="1">
    <citation type="submission" date="2021-01" db="EMBL/GenBank/DDBJ databases">
        <authorList>
            <person name="Corre E."/>
            <person name="Pelletier E."/>
            <person name="Niang G."/>
            <person name="Scheremetjew M."/>
            <person name="Finn R."/>
            <person name="Kale V."/>
            <person name="Holt S."/>
            <person name="Cochrane G."/>
            <person name="Meng A."/>
            <person name="Brown T."/>
            <person name="Cohen L."/>
        </authorList>
    </citation>
    <scope>NUCLEOTIDE SEQUENCE</scope>
    <source>
        <strain evidence="2">CCMP1381</strain>
    </source>
</reference>
<sequence length="92" mass="10378">MAVELASMLSTRSDRKSMLRAHQVLTEVTPMGKWANGLIKDPNPTPPNANEEGTSLSRHAVEKGKKKKESKRRKSHKKKRERKMENKVTAVA</sequence>
<feature type="region of interest" description="Disordered" evidence="1">
    <location>
        <begin position="32"/>
        <end position="92"/>
    </location>
</feature>
<evidence type="ECO:0000313" key="2">
    <source>
        <dbReference type="EMBL" id="CAD9462387.1"/>
    </source>
</evidence>
<proteinExistence type="predicted"/>
<evidence type="ECO:0000256" key="1">
    <source>
        <dbReference type="SAM" id="MobiDB-lite"/>
    </source>
</evidence>
<organism evidence="2">
    <name type="scientific">Octactis speculum</name>
    <dbReference type="NCBI Taxonomy" id="3111310"/>
    <lineage>
        <taxon>Eukaryota</taxon>
        <taxon>Sar</taxon>
        <taxon>Stramenopiles</taxon>
        <taxon>Ochrophyta</taxon>
        <taxon>Dictyochophyceae</taxon>
        <taxon>Dictyochales</taxon>
        <taxon>Dictyochaceae</taxon>
        <taxon>Octactis</taxon>
    </lineage>
</organism>
<dbReference type="EMBL" id="HBGS01048130">
    <property type="protein sequence ID" value="CAD9462387.1"/>
    <property type="molecule type" value="Transcribed_RNA"/>
</dbReference>
<accession>A0A7S2DSA0</accession>
<name>A0A7S2DSA0_9STRA</name>
<feature type="compositionally biased region" description="Basic residues" evidence="1">
    <location>
        <begin position="64"/>
        <end position="81"/>
    </location>
</feature>
<protein>
    <submittedName>
        <fullName evidence="2">Uncharacterized protein</fullName>
    </submittedName>
</protein>
<dbReference type="AlphaFoldDB" id="A0A7S2DSA0"/>